<dbReference type="Gene3D" id="3.40.50.11290">
    <property type="match status" value="1"/>
</dbReference>
<feature type="domain" description="DUF403" evidence="2">
    <location>
        <begin position="522"/>
        <end position="837"/>
    </location>
</feature>
<dbReference type="AlphaFoldDB" id="A0A6P2D5X1"/>
<protein>
    <submittedName>
        <fullName evidence="4">Uncharacterized protein</fullName>
    </submittedName>
</protein>
<feature type="region of interest" description="Disordered" evidence="1">
    <location>
        <begin position="1"/>
        <end position="38"/>
    </location>
</feature>
<dbReference type="KEGG" id="gms:SOIL9_28940"/>
<accession>A0A6P2D5X1</accession>
<dbReference type="PANTHER" id="PTHR34595">
    <property type="entry name" value="BLR5612 PROTEIN"/>
    <property type="match status" value="1"/>
</dbReference>
<evidence type="ECO:0000259" key="2">
    <source>
        <dbReference type="Pfam" id="PF04168"/>
    </source>
</evidence>
<organism evidence="4 5">
    <name type="scientific">Gemmata massiliana</name>
    <dbReference type="NCBI Taxonomy" id="1210884"/>
    <lineage>
        <taxon>Bacteria</taxon>
        <taxon>Pseudomonadati</taxon>
        <taxon>Planctomycetota</taxon>
        <taxon>Planctomycetia</taxon>
        <taxon>Gemmatales</taxon>
        <taxon>Gemmataceae</taxon>
        <taxon>Gemmata</taxon>
    </lineage>
</organism>
<dbReference type="SUPFAM" id="SSF56059">
    <property type="entry name" value="Glutathione synthetase ATP-binding domain-like"/>
    <property type="match status" value="1"/>
</dbReference>
<name>A0A6P2D5X1_9BACT</name>
<dbReference type="InterPro" id="IPR007296">
    <property type="entry name" value="DUF403"/>
</dbReference>
<reference evidence="4 5" key="1">
    <citation type="submission" date="2019-05" db="EMBL/GenBank/DDBJ databases">
        <authorList>
            <consortium name="Science for Life Laboratories"/>
        </authorList>
    </citation>
    <scope>NUCLEOTIDE SEQUENCE [LARGE SCALE GENOMIC DNA]</scope>
    <source>
        <strain evidence="4">Soil9</strain>
    </source>
</reference>
<proteinExistence type="predicted"/>
<feature type="compositionally biased region" description="Basic and acidic residues" evidence="1">
    <location>
        <begin position="1"/>
        <end position="11"/>
    </location>
</feature>
<dbReference type="Pfam" id="PF04168">
    <property type="entry name" value="Alpha-E"/>
    <property type="match status" value="1"/>
</dbReference>
<dbReference type="RefSeq" id="WP_162669312.1">
    <property type="nucleotide sequence ID" value="NZ_LR593886.1"/>
</dbReference>
<feature type="domain" description="Circularly permuted ATP-grasp type 2" evidence="3">
    <location>
        <begin position="96"/>
        <end position="473"/>
    </location>
</feature>
<dbReference type="InterPro" id="IPR025841">
    <property type="entry name" value="CP_ATPgrasp_2"/>
</dbReference>
<dbReference type="EMBL" id="LR593886">
    <property type="protein sequence ID" value="VTR94820.1"/>
    <property type="molecule type" value="Genomic_DNA"/>
</dbReference>
<evidence type="ECO:0000313" key="4">
    <source>
        <dbReference type="EMBL" id="VTR94820.1"/>
    </source>
</evidence>
<gene>
    <name evidence="4" type="ORF">SOIL9_28940</name>
</gene>
<dbReference type="InterPro" id="IPR051680">
    <property type="entry name" value="ATP-dep_Glu-Cys_Ligase-2"/>
</dbReference>
<feature type="region of interest" description="Disordered" evidence="1">
    <location>
        <begin position="842"/>
        <end position="863"/>
    </location>
</feature>
<sequence>MSDHRSYEPTDTHTPPGADPRSGYEAPTGFDEAIDRNGKSRPHWAKFFGSLQELGPIEMARRWREAKDLIRENGVTYNVYGDPDGIARPWQLDPIPLLIPNIEAAALEHGLVQRAQLLELVLADLYGPQWLLKDGVLPPELVVPNPGFLRPVHGVRVPGGRYLHLYAANLGRGSDGNWRVIGDRTQAPSGAGYALENRIVMTRTLPEAFRDCRVNRLALFFQTVRDTLRSLAPRNKDNPRVVLLTPGPYNETYFEHAYLARYLGYTLVEGGDLTVRDNRVFLKVLGGLQPVEVIFRRLDDDFCDPLELRPDSFLGVPGLVHAVRSGNVAVANALGTGLLETPALPAFLPRLCRTLLGEELLLDSVPTWWCGDPESLRYVLDHLADLVIKPAFPASRMEPEFPADLSTTQRAALAARIRNRPRDFVAQERIDLSATPVLDGNRLVPRKLVVRSYLAADSRGSFAFMPGGLTRVSASSDTTVVSMQRGGGSKDTWVLADTEVSDFSLLPAAGYRVALTRSGGDLPSRAADNLFWLGRYAERAEGLTRLLRGIVVRLTERSGLVDSPELPSLFAALAAQGDHKPLRVNTSDDPFARVLPAVFAASDSNSLVSVVRCVRLVASVVRDLISLDMWRVVNTLSALPGELTPDTDDDEPTPADVLDLLNRTVTTLAAFGGLVSESMTRGEGWRFLDMGRKLERAMYLIGLLRATLVTPAEHEGPVLDAVLEVVDSGMTYRRRYLSSLRAEAVLDLVVEDETSPRSLATQLAALVDDVDHLPRPVGGGRSPEQRFALAALGSVRLAEPERLAVVEDGVRPGLRDLLNHVGGWLPILSDAITQQYLSHLQTSRHMATPDPIRRTGADSGEPL</sequence>
<dbReference type="PANTHER" id="PTHR34595:SF2">
    <property type="entry name" value="BLR2978 PROTEIN"/>
    <property type="match status" value="1"/>
</dbReference>
<dbReference type="Gene3D" id="3.30.1490.270">
    <property type="match status" value="1"/>
</dbReference>
<evidence type="ECO:0000259" key="3">
    <source>
        <dbReference type="Pfam" id="PF14403"/>
    </source>
</evidence>
<dbReference type="Pfam" id="PF14403">
    <property type="entry name" value="CP_ATPgrasp_2"/>
    <property type="match status" value="1"/>
</dbReference>
<dbReference type="Proteomes" id="UP000464178">
    <property type="component" value="Chromosome"/>
</dbReference>
<evidence type="ECO:0000256" key="1">
    <source>
        <dbReference type="SAM" id="MobiDB-lite"/>
    </source>
</evidence>
<keyword evidence="5" id="KW-1185">Reference proteome</keyword>
<evidence type="ECO:0000313" key="5">
    <source>
        <dbReference type="Proteomes" id="UP000464178"/>
    </source>
</evidence>